<evidence type="ECO:0000256" key="1">
    <source>
        <dbReference type="ARBA" id="ARBA00011955"/>
    </source>
</evidence>
<evidence type="ECO:0000256" key="9">
    <source>
        <dbReference type="ARBA" id="ARBA00048540"/>
    </source>
</evidence>
<keyword evidence="12" id="KW-0449">Lipoprotein</keyword>
<organism evidence="12 13">
    <name type="scientific">Streptococcus equinus</name>
    <name type="common">Streptococcus bovis</name>
    <dbReference type="NCBI Taxonomy" id="1335"/>
    <lineage>
        <taxon>Bacteria</taxon>
        <taxon>Bacillati</taxon>
        <taxon>Bacillota</taxon>
        <taxon>Bacilli</taxon>
        <taxon>Lactobacillales</taxon>
        <taxon>Streptococcaceae</taxon>
        <taxon>Streptococcus</taxon>
    </lineage>
</organism>
<evidence type="ECO:0000256" key="2">
    <source>
        <dbReference type="ARBA" id="ARBA00016337"/>
    </source>
</evidence>
<evidence type="ECO:0000256" key="5">
    <source>
        <dbReference type="ARBA" id="ARBA00022723"/>
    </source>
</evidence>
<dbReference type="PANTHER" id="PTHR30040:SF2">
    <property type="entry name" value="FAD:PROTEIN FMN TRANSFERASE"/>
    <property type="match status" value="1"/>
</dbReference>
<dbReference type="GO" id="GO:0046872">
    <property type="term" value="F:metal ion binding"/>
    <property type="evidence" value="ECO:0007669"/>
    <property type="project" value="UniProtKB-UniRule"/>
</dbReference>
<evidence type="ECO:0000256" key="7">
    <source>
        <dbReference type="ARBA" id="ARBA00022842"/>
    </source>
</evidence>
<evidence type="ECO:0000256" key="10">
    <source>
        <dbReference type="PIRNR" id="PIRNR006268"/>
    </source>
</evidence>
<evidence type="ECO:0000256" key="11">
    <source>
        <dbReference type="PIRSR" id="PIRSR006268-2"/>
    </source>
</evidence>
<dbReference type="Gene3D" id="3.10.520.10">
    <property type="entry name" value="ApbE-like domains"/>
    <property type="match status" value="1"/>
</dbReference>
<protein>
    <recommendedName>
        <fullName evidence="2 10">FAD:protein FMN transferase</fullName>
        <ecNumber evidence="1 10">2.7.1.180</ecNumber>
    </recommendedName>
    <alternativeName>
        <fullName evidence="8 10">Flavin transferase</fullName>
    </alternativeName>
</protein>
<dbReference type="EC" id="2.7.1.180" evidence="1 10"/>
<accession>A0A1H0Y6A0</accession>
<reference evidence="12 13" key="1">
    <citation type="submission" date="2016-10" db="EMBL/GenBank/DDBJ databases">
        <authorList>
            <person name="de Groot N.N."/>
        </authorList>
    </citation>
    <scope>NUCLEOTIDE SEQUENCE [LARGE SCALE GENOMIC DNA]</scope>
    <source>
        <strain evidence="12 13">Sb05</strain>
    </source>
</reference>
<name>A0A1H0Y6A0_STREI</name>
<dbReference type="PANTHER" id="PTHR30040">
    <property type="entry name" value="THIAMINE BIOSYNTHESIS LIPOPROTEIN APBE"/>
    <property type="match status" value="1"/>
</dbReference>
<dbReference type="EMBL" id="FNKE01000001">
    <property type="protein sequence ID" value="SDQ10669.1"/>
    <property type="molecule type" value="Genomic_DNA"/>
</dbReference>
<evidence type="ECO:0000313" key="12">
    <source>
        <dbReference type="EMBL" id="SDQ10669.1"/>
    </source>
</evidence>
<keyword evidence="7 10" id="KW-0460">Magnesium</keyword>
<dbReference type="AlphaFoldDB" id="A0A1H0Y6A0"/>
<dbReference type="InterPro" id="IPR003374">
    <property type="entry name" value="ApbE-like_sf"/>
</dbReference>
<evidence type="ECO:0000256" key="6">
    <source>
        <dbReference type="ARBA" id="ARBA00022827"/>
    </source>
</evidence>
<evidence type="ECO:0000256" key="8">
    <source>
        <dbReference type="ARBA" id="ARBA00031306"/>
    </source>
</evidence>
<comment type="cofactor">
    <cofactor evidence="11">
        <name>Mg(2+)</name>
        <dbReference type="ChEBI" id="CHEBI:18420"/>
    </cofactor>
    <cofactor evidence="11">
        <name>Mn(2+)</name>
        <dbReference type="ChEBI" id="CHEBI:29035"/>
    </cofactor>
    <text evidence="11">Magnesium. Can also use manganese.</text>
</comment>
<dbReference type="SUPFAM" id="SSF143631">
    <property type="entry name" value="ApbE-like"/>
    <property type="match status" value="1"/>
</dbReference>
<evidence type="ECO:0000313" key="13">
    <source>
        <dbReference type="Proteomes" id="UP000182870"/>
    </source>
</evidence>
<gene>
    <name evidence="12" type="ORF">SAMN05216392_0448</name>
</gene>
<sequence>MQLSHSIQMMGTTIDILIDSDSPKEHIAEVCRLLELYKNRFSANDTDSELMVINDNSSITPVTVHPDLFDLIAIGKKHSLANPSNLNIAIGPLVQSWRIGFDDARVPGPQKIQKALALSKPENIILDETKQSVFLSQKGMKIDLGALAKGYIADKIMDYLKSEKVTSAMINLGGNVLVYGDNPRNDNGSWRIGIQNPQLPRGNNIGVLAVKNQSVVTSGIYERRLKVGNKEYHHIFDQETGYPIETEMTSLTIVSDLSVDCEIWTTRLFGLPVMQALATIQATPHIEGILITKDNRLALTNGLRSHFQLLR</sequence>
<keyword evidence="6 10" id="KW-0274">FAD</keyword>
<dbReference type="PIRSF" id="PIRSF006268">
    <property type="entry name" value="ApbE"/>
    <property type="match status" value="1"/>
</dbReference>
<feature type="binding site" evidence="11">
    <location>
        <position position="146"/>
    </location>
    <ligand>
        <name>Mg(2+)</name>
        <dbReference type="ChEBI" id="CHEBI:18420"/>
    </ligand>
</feature>
<proteinExistence type="inferred from homology"/>
<keyword evidence="5 10" id="KW-0479">Metal-binding</keyword>
<dbReference type="InterPro" id="IPR024932">
    <property type="entry name" value="ApbE"/>
</dbReference>
<evidence type="ECO:0000256" key="3">
    <source>
        <dbReference type="ARBA" id="ARBA00022630"/>
    </source>
</evidence>
<dbReference type="Proteomes" id="UP000182870">
    <property type="component" value="Unassembled WGS sequence"/>
</dbReference>
<dbReference type="Pfam" id="PF02424">
    <property type="entry name" value="ApbE"/>
    <property type="match status" value="1"/>
</dbReference>
<comment type="catalytic activity">
    <reaction evidence="9 10">
        <text>L-threonyl-[protein] + FAD = FMN-L-threonyl-[protein] + AMP + H(+)</text>
        <dbReference type="Rhea" id="RHEA:36847"/>
        <dbReference type="Rhea" id="RHEA-COMP:11060"/>
        <dbReference type="Rhea" id="RHEA-COMP:11061"/>
        <dbReference type="ChEBI" id="CHEBI:15378"/>
        <dbReference type="ChEBI" id="CHEBI:30013"/>
        <dbReference type="ChEBI" id="CHEBI:57692"/>
        <dbReference type="ChEBI" id="CHEBI:74257"/>
        <dbReference type="ChEBI" id="CHEBI:456215"/>
        <dbReference type="EC" id="2.7.1.180"/>
    </reaction>
</comment>
<feature type="binding site" evidence="11">
    <location>
        <position position="266"/>
    </location>
    <ligand>
        <name>Mg(2+)</name>
        <dbReference type="ChEBI" id="CHEBI:18420"/>
    </ligand>
</feature>
<dbReference type="GO" id="GO:0016740">
    <property type="term" value="F:transferase activity"/>
    <property type="evidence" value="ECO:0007669"/>
    <property type="project" value="UniProtKB-UniRule"/>
</dbReference>
<comment type="similarity">
    <text evidence="10">Belongs to the ApbE family.</text>
</comment>
<evidence type="ECO:0000256" key="4">
    <source>
        <dbReference type="ARBA" id="ARBA00022679"/>
    </source>
</evidence>
<dbReference type="OrthoDB" id="9778595at2"/>
<keyword evidence="3 10" id="KW-0285">Flavoprotein</keyword>
<keyword evidence="4 10" id="KW-0808">Transferase</keyword>
<dbReference type="RefSeq" id="WP_074560024.1">
    <property type="nucleotide sequence ID" value="NZ_FNKE01000001.1"/>
</dbReference>